<comment type="caution">
    <text evidence="2">The sequence shown here is derived from an EMBL/GenBank/DDBJ whole genome shotgun (WGS) entry which is preliminary data.</text>
</comment>
<feature type="compositionally biased region" description="Polar residues" evidence="1">
    <location>
        <begin position="1"/>
        <end position="14"/>
    </location>
</feature>
<feature type="region of interest" description="Disordered" evidence="1">
    <location>
        <begin position="1"/>
        <end position="27"/>
    </location>
</feature>
<evidence type="ECO:0000256" key="1">
    <source>
        <dbReference type="SAM" id="MobiDB-lite"/>
    </source>
</evidence>
<protein>
    <submittedName>
        <fullName evidence="2">Uncharacterized protein</fullName>
    </submittedName>
</protein>
<dbReference type="AlphaFoldDB" id="A0A7Z1B2A8"/>
<accession>A0A7Z1B2A8</accession>
<proteinExistence type="predicted"/>
<dbReference type="EMBL" id="LKPO01000021">
    <property type="protein sequence ID" value="OLF90372.1"/>
    <property type="molecule type" value="Genomic_DNA"/>
</dbReference>
<evidence type="ECO:0000313" key="2">
    <source>
        <dbReference type="EMBL" id="OLF90372.1"/>
    </source>
</evidence>
<feature type="compositionally biased region" description="Basic and acidic residues" evidence="1">
    <location>
        <begin position="17"/>
        <end position="26"/>
    </location>
</feature>
<name>A0A7Z1B2A8_9BACI</name>
<evidence type="ECO:0000313" key="3">
    <source>
        <dbReference type="Proteomes" id="UP000185604"/>
    </source>
</evidence>
<gene>
    <name evidence="2" type="ORF">B4121_3647</name>
</gene>
<organism evidence="2 3">
    <name type="scientific">Bacillus paralicheniformis</name>
    <dbReference type="NCBI Taxonomy" id="1648923"/>
    <lineage>
        <taxon>Bacteria</taxon>
        <taxon>Bacillati</taxon>
        <taxon>Bacillota</taxon>
        <taxon>Bacilli</taxon>
        <taxon>Bacillales</taxon>
        <taxon>Bacillaceae</taxon>
        <taxon>Bacillus</taxon>
    </lineage>
</organism>
<dbReference type="Proteomes" id="UP000185604">
    <property type="component" value="Unassembled WGS sequence"/>
</dbReference>
<reference evidence="2 3" key="1">
    <citation type="journal article" date="2016" name="Front. Microbiol.">
        <title>High-Level Heat Resistance of Spores of Bacillus amyloliquefaciens and Bacillus licheniformis Results from the Presence of a spoVA Operon in a Tn1546 Transposon.</title>
        <authorList>
            <person name="Berendsen E.M."/>
            <person name="Koning R.A."/>
            <person name="Boekhorst J."/>
            <person name="de Jong A."/>
            <person name="Kuipers O.P."/>
            <person name="Wells-Bennik M.H."/>
        </authorList>
    </citation>
    <scope>NUCLEOTIDE SEQUENCE [LARGE SCALE GENOMIC DNA]</scope>
    <source>
        <strain evidence="2 3">B4121</strain>
    </source>
</reference>
<sequence length="41" mass="4791">MDLEKSNSPAFSSKKQNKLDKNRSDYKNPTYFVNSLTSFFL</sequence>